<name>A0A1I8J3G7_9PLAT</name>
<dbReference type="WBParaSite" id="maker-uti_cns_0045704-snap-gene-0.3-mRNA-1">
    <property type="protein sequence ID" value="maker-uti_cns_0045704-snap-gene-0.3-mRNA-1"/>
    <property type="gene ID" value="maker-uti_cns_0045704-snap-gene-0.3"/>
</dbReference>
<dbReference type="GO" id="GO:0007005">
    <property type="term" value="P:mitochondrion organization"/>
    <property type="evidence" value="ECO:0007669"/>
    <property type="project" value="TreeGrafter"/>
</dbReference>
<protein>
    <submittedName>
        <fullName evidence="3">UBA domain-containing protein</fullName>
    </submittedName>
</protein>
<dbReference type="AlphaFoldDB" id="A0A1I8J3G7"/>
<accession>A0A1I8J3G7</accession>
<keyword evidence="2" id="KW-1185">Reference proteome</keyword>
<evidence type="ECO:0000259" key="1">
    <source>
        <dbReference type="PROSITE" id="PS50030"/>
    </source>
</evidence>
<reference evidence="3" key="1">
    <citation type="submission" date="2016-11" db="UniProtKB">
        <authorList>
            <consortium name="WormBaseParasite"/>
        </authorList>
    </citation>
    <scope>IDENTIFICATION</scope>
</reference>
<dbReference type="Gene3D" id="1.10.8.10">
    <property type="entry name" value="DNA helicase RuvA subunit, C-terminal domain"/>
    <property type="match status" value="1"/>
</dbReference>
<dbReference type="InterPro" id="IPR026847">
    <property type="entry name" value="VPS13"/>
</dbReference>
<organism evidence="2 3">
    <name type="scientific">Macrostomum lignano</name>
    <dbReference type="NCBI Taxonomy" id="282301"/>
    <lineage>
        <taxon>Eukaryota</taxon>
        <taxon>Metazoa</taxon>
        <taxon>Spiralia</taxon>
        <taxon>Lophotrochozoa</taxon>
        <taxon>Platyhelminthes</taxon>
        <taxon>Rhabditophora</taxon>
        <taxon>Macrostomorpha</taxon>
        <taxon>Macrostomida</taxon>
        <taxon>Macrostomidae</taxon>
        <taxon>Macrostomum</taxon>
    </lineage>
</organism>
<dbReference type="GO" id="GO:0006623">
    <property type="term" value="P:protein targeting to vacuole"/>
    <property type="evidence" value="ECO:0007669"/>
    <property type="project" value="TreeGrafter"/>
</dbReference>
<dbReference type="InterPro" id="IPR015940">
    <property type="entry name" value="UBA"/>
</dbReference>
<evidence type="ECO:0000313" key="3">
    <source>
        <dbReference type="WBParaSite" id="maker-uti_cns_0045704-snap-gene-0.3-mRNA-1"/>
    </source>
</evidence>
<sequence length="734" mass="80119">MNHTVLSQRVYKTISLAVDLNDVSVELLGDCSGGHESSFCRIDFLRSRLTFESLSNGCQETDLVSTEVAIHDTRFADLPANGRPNVFSTIIKRTPTAAAAALATESSPNSSTCLHLELHYRSNSISNKFTAVLNNMRLFAVFDWLICTQRFLTTGPEPPCLPARRAAAQMATQHLSFDQVRSTDSDKPSELKLNLSDCEIIFVDRTDSRDANAVILRGTAIFACNPTASGRIANCSLNSLEAFSCCLACEDETALSIIDPTDFTVEVTRPDARRGGGGGGGGSGLSLGLLDAKETQQPVIEVLYTTLSIRFSYRDFQLIASILGSLPSQAMRPPGASRQWSECLVYDLMQLGFDPADCRYALGEAGGDLQLAALLLTDPNRQADAAAGSNGADSDPLAELGRYASEIQVKCSGGNGCGSAFRWSLEGPREGRCSATLMVNYFNRDLSGWEPFIEPWSFQFNWINKLLDTSDDSSEMTFAFKISSNSLLNANLTKHMLDLYESAQKRIYQTRKESSAVTIATTATTVAEQRSTALSARRVSTAVGSGRRRSPFVPFRLVNRTGCDVHYKVQTRYSFRDDTAAAAAIAVVSAAASAGSSQVASQEVREQTQLHCDPDWRRLAADAETAIELDAVDGKRRHESTHDYRVHRLAVQLEGWEPCEPICIDRVGTFFRDTAAPPGAAAAAFSAGPAGRLVFNIVRNSTAQKIITLRSALTFTNRLHHRVELQLRSHEHFE</sequence>
<evidence type="ECO:0000313" key="2">
    <source>
        <dbReference type="Proteomes" id="UP000095280"/>
    </source>
</evidence>
<dbReference type="Proteomes" id="UP000095280">
    <property type="component" value="Unplaced"/>
</dbReference>
<dbReference type="InterPro" id="IPR009060">
    <property type="entry name" value="UBA-like_sf"/>
</dbReference>
<proteinExistence type="predicted"/>
<dbReference type="PANTHER" id="PTHR16166">
    <property type="entry name" value="VACUOLAR PROTEIN SORTING-ASSOCIATED PROTEIN VPS13"/>
    <property type="match status" value="1"/>
</dbReference>
<dbReference type="PROSITE" id="PS50030">
    <property type="entry name" value="UBA"/>
    <property type="match status" value="1"/>
</dbReference>
<feature type="domain" description="UBA" evidence="1">
    <location>
        <begin position="339"/>
        <end position="379"/>
    </location>
</feature>
<dbReference type="PANTHER" id="PTHR16166:SF141">
    <property type="entry name" value="INTERMEMBRANE LIPID TRANSFER PROTEIN VPS13D"/>
    <property type="match status" value="1"/>
</dbReference>
<dbReference type="GO" id="GO:0045053">
    <property type="term" value="P:protein retention in Golgi apparatus"/>
    <property type="evidence" value="ECO:0007669"/>
    <property type="project" value="TreeGrafter"/>
</dbReference>
<dbReference type="SUPFAM" id="SSF46934">
    <property type="entry name" value="UBA-like"/>
    <property type="match status" value="1"/>
</dbReference>